<evidence type="ECO:0008006" key="4">
    <source>
        <dbReference type="Google" id="ProtNLM"/>
    </source>
</evidence>
<feature type="compositionally biased region" description="Low complexity" evidence="1">
    <location>
        <begin position="395"/>
        <end position="419"/>
    </location>
</feature>
<feature type="compositionally biased region" description="Low complexity" evidence="1">
    <location>
        <begin position="456"/>
        <end position="465"/>
    </location>
</feature>
<feature type="region of interest" description="Disordered" evidence="1">
    <location>
        <begin position="329"/>
        <end position="348"/>
    </location>
</feature>
<sequence>MEELLREQVFNAIVSFLQRERLPASANLLRFEACQVTAPSTDKLTGSRSGGVAAAVAGSRSLPSQDEGGGGTALEGVSGRSTLRFAAGTANSPEPLELDPFLVGSAVLYGVEEALALELSAERLLQALDEASAVRKRRRRFFTSEVSTSTAAVDHARDEHMRPACCAVHAALARAPGSLGSAREAALESRGSLLAANLQVAEATSSDEVRYEVGSGACASPESGRVHADPAQPHQERTSQRGCTGRLENDGRRGKPQMAVPASNLHSNSEDRRSTFRVSETCQLGEAPCEPAGATASLRQLAERRQSFTRERPDCGGMHETSPRCVCSNADGAQSSETPQSAVNEAHHAAVESVAVTTRAAHASPRATSDTTVAAAAVVDHPVAAVRLQQNESVAAEAARRPPNATTTSTSTIPATLTTQDNESNAGKAIGDASVAQTRLWPGPGTLHFMRHSDMSSTSSAEATPTEPPPGRLRASPCSDARATASTLQASVVPPDNTRRGRDTPAIVTPPARNGSGTRPSPVTPVLQGATTSRERAGSSALADDQQSETRTRPELPATRFETGFSKDKLRKLQDLDIDAFLTNKVYARQRNDRSRVS</sequence>
<organism evidence="2 3">
    <name type="scientific">Cyanidioschyzon merolae (strain NIES-3377 / 10D)</name>
    <name type="common">Unicellular red alga</name>
    <dbReference type="NCBI Taxonomy" id="280699"/>
    <lineage>
        <taxon>Eukaryota</taxon>
        <taxon>Rhodophyta</taxon>
        <taxon>Bangiophyceae</taxon>
        <taxon>Cyanidiales</taxon>
        <taxon>Cyanidiaceae</taxon>
        <taxon>Cyanidioschyzon</taxon>
    </lineage>
</organism>
<feature type="region of interest" description="Disordered" evidence="1">
    <location>
        <begin position="441"/>
        <end position="566"/>
    </location>
</feature>
<dbReference type="Gramene" id="CML069CT">
    <property type="protein sequence ID" value="CML069CT"/>
    <property type="gene ID" value="CML069C"/>
</dbReference>
<name>M1V5H7_CYAM1</name>
<dbReference type="RefSeq" id="XP_005536726.1">
    <property type="nucleotide sequence ID" value="XM_005536669.1"/>
</dbReference>
<dbReference type="Proteomes" id="UP000007014">
    <property type="component" value="Chromosome 12"/>
</dbReference>
<keyword evidence="3" id="KW-1185">Reference proteome</keyword>
<feature type="compositionally biased region" description="Basic and acidic residues" evidence="1">
    <location>
        <begin position="224"/>
        <end position="239"/>
    </location>
</feature>
<dbReference type="KEGG" id="cme:CYME_CML069C"/>
<feature type="region of interest" description="Disordered" evidence="1">
    <location>
        <begin position="394"/>
        <end position="428"/>
    </location>
</feature>
<feature type="region of interest" description="Disordered" evidence="1">
    <location>
        <begin position="216"/>
        <end position="278"/>
    </location>
</feature>
<proteinExistence type="predicted"/>
<dbReference type="OMA" id="EDRAWDA"/>
<dbReference type="EMBL" id="AP006494">
    <property type="protein sequence ID" value="BAM80690.1"/>
    <property type="molecule type" value="Genomic_DNA"/>
</dbReference>
<dbReference type="GeneID" id="16994837"/>
<evidence type="ECO:0000256" key="1">
    <source>
        <dbReference type="SAM" id="MobiDB-lite"/>
    </source>
</evidence>
<evidence type="ECO:0000313" key="2">
    <source>
        <dbReference type="EMBL" id="BAM80690.1"/>
    </source>
</evidence>
<dbReference type="HOGENOM" id="CLU_456648_0_0_1"/>
<protein>
    <recommendedName>
        <fullName evidence="4">LisH domain-containing protein</fullName>
    </recommendedName>
</protein>
<reference evidence="2 3" key="1">
    <citation type="journal article" date="2004" name="Nature">
        <title>Genome sequence of the ultrasmall unicellular red alga Cyanidioschyzon merolae 10D.</title>
        <authorList>
            <person name="Matsuzaki M."/>
            <person name="Misumi O."/>
            <person name="Shin-i T."/>
            <person name="Maruyama S."/>
            <person name="Takahara M."/>
            <person name="Miyagishima S."/>
            <person name="Mori T."/>
            <person name="Nishida K."/>
            <person name="Yagisawa F."/>
            <person name="Nishida K."/>
            <person name="Yoshida Y."/>
            <person name="Nishimura Y."/>
            <person name="Nakao S."/>
            <person name="Kobayashi T."/>
            <person name="Momoyama Y."/>
            <person name="Higashiyama T."/>
            <person name="Minoda A."/>
            <person name="Sano M."/>
            <person name="Nomoto H."/>
            <person name="Oishi K."/>
            <person name="Hayashi H."/>
            <person name="Ohta F."/>
            <person name="Nishizaka S."/>
            <person name="Haga S."/>
            <person name="Miura S."/>
            <person name="Morishita T."/>
            <person name="Kabeya Y."/>
            <person name="Terasawa K."/>
            <person name="Suzuki Y."/>
            <person name="Ishii Y."/>
            <person name="Asakawa S."/>
            <person name="Takano H."/>
            <person name="Ohta N."/>
            <person name="Kuroiwa H."/>
            <person name="Tanaka K."/>
            <person name="Shimizu N."/>
            <person name="Sugano S."/>
            <person name="Sato N."/>
            <person name="Nozaki H."/>
            <person name="Ogasawara N."/>
            <person name="Kohara Y."/>
            <person name="Kuroiwa T."/>
        </authorList>
    </citation>
    <scope>NUCLEOTIDE SEQUENCE [LARGE SCALE GENOMIC DNA]</scope>
    <source>
        <strain evidence="2 3">10D</strain>
    </source>
</reference>
<feature type="compositionally biased region" description="Polar residues" evidence="1">
    <location>
        <begin position="331"/>
        <end position="340"/>
    </location>
</feature>
<accession>M1V5H7</accession>
<evidence type="ECO:0000313" key="3">
    <source>
        <dbReference type="Proteomes" id="UP000007014"/>
    </source>
</evidence>
<gene>
    <name evidence="2" type="ORF">CYME_CML069C</name>
</gene>
<reference evidence="2 3" key="2">
    <citation type="journal article" date="2007" name="BMC Biol.">
        <title>A 100%-complete sequence reveals unusually simple genomic features in the hot-spring red alga Cyanidioschyzon merolae.</title>
        <authorList>
            <person name="Nozaki H."/>
            <person name="Takano H."/>
            <person name="Misumi O."/>
            <person name="Terasawa K."/>
            <person name="Matsuzaki M."/>
            <person name="Maruyama S."/>
            <person name="Nishida K."/>
            <person name="Yagisawa F."/>
            <person name="Yoshida Y."/>
            <person name="Fujiwara T."/>
            <person name="Takio S."/>
            <person name="Tamura K."/>
            <person name="Chung S.J."/>
            <person name="Nakamura S."/>
            <person name="Kuroiwa H."/>
            <person name="Tanaka K."/>
            <person name="Sato N."/>
            <person name="Kuroiwa T."/>
        </authorList>
    </citation>
    <scope>NUCLEOTIDE SEQUENCE [LARGE SCALE GENOMIC DNA]</scope>
    <source>
        <strain evidence="2 3">10D</strain>
    </source>
</reference>
<dbReference type="AlphaFoldDB" id="M1V5H7"/>
<dbReference type="OrthoDB" id="10687004at2759"/>